<dbReference type="PANTHER" id="PTHR23506">
    <property type="entry name" value="GH10249P"/>
    <property type="match status" value="1"/>
</dbReference>
<feature type="transmembrane region" description="Helical" evidence="6">
    <location>
        <begin position="56"/>
        <end position="75"/>
    </location>
</feature>
<feature type="transmembrane region" description="Helical" evidence="6">
    <location>
        <begin position="277"/>
        <end position="300"/>
    </location>
</feature>
<feature type="transmembrane region" description="Helical" evidence="6">
    <location>
        <begin position="115"/>
        <end position="138"/>
    </location>
</feature>
<keyword evidence="2" id="KW-0813">Transport</keyword>
<dbReference type="Pfam" id="PF07690">
    <property type="entry name" value="MFS_1"/>
    <property type="match status" value="1"/>
</dbReference>
<evidence type="ECO:0000256" key="3">
    <source>
        <dbReference type="ARBA" id="ARBA00022692"/>
    </source>
</evidence>
<dbReference type="PROSITE" id="PS50850">
    <property type="entry name" value="MFS"/>
    <property type="match status" value="1"/>
</dbReference>
<dbReference type="AlphaFoldDB" id="G6EFL3"/>
<dbReference type="InterPro" id="IPR036259">
    <property type="entry name" value="MFS_trans_sf"/>
</dbReference>
<name>G6EFL3_9SPHN</name>
<feature type="domain" description="Major facilitator superfamily (MFS) profile" evidence="7">
    <location>
        <begin position="1"/>
        <end position="374"/>
    </location>
</feature>
<keyword evidence="9" id="KW-1185">Reference proteome</keyword>
<evidence type="ECO:0000256" key="6">
    <source>
        <dbReference type="SAM" id="Phobius"/>
    </source>
</evidence>
<feature type="transmembrane region" description="Helical" evidence="6">
    <location>
        <begin position="340"/>
        <end position="365"/>
    </location>
</feature>
<feature type="transmembrane region" description="Helical" evidence="6">
    <location>
        <begin position="25"/>
        <end position="49"/>
    </location>
</feature>
<dbReference type="eggNOG" id="COG2814">
    <property type="taxonomic scope" value="Bacteria"/>
</dbReference>
<feature type="transmembrane region" description="Helical" evidence="6">
    <location>
        <begin position="312"/>
        <end position="334"/>
    </location>
</feature>
<dbReference type="PRINTS" id="PR01988">
    <property type="entry name" value="EXPORTERBACE"/>
</dbReference>
<dbReference type="Proteomes" id="UP000004030">
    <property type="component" value="Unassembled WGS sequence"/>
</dbReference>
<keyword evidence="3 6" id="KW-0812">Transmembrane</keyword>
<dbReference type="InterPro" id="IPR022324">
    <property type="entry name" value="Bacilysin_exporter_BacE_put"/>
</dbReference>
<feature type="transmembrane region" description="Helical" evidence="6">
    <location>
        <begin position="252"/>
        <end position="271"/>
    </location>
</feature>
<sequence length="380" mass="40001">MSAIVLVPIVPQLFQQFAGVKDANFWIPALVAVPGLCTALLSPLAGYLGDKIGLRWPIVISLCLFSLFGAMPLILNDFGTILASRIALGVSQVVALVLSIALIGQLYQGAPRDKWLAIQTVAATSSSLVVLPLSGFMAGTALGWHGSFLLFLSGLALAAAVAWHTRGIKTTAHTAASHTDAQTPWAWLLCYCVLTLVVGVFFFTTQFQFGLALSTAGAKDSGQIGLLSAIAAVGIMLGSALFVQMKQLLGRLLLPCELLLCGITLTLMPQFPAIAPLVVLAFFNLMACGMMLPTLVTAVAERMPDEVRGRGLGLWNSSFTFGQFLSAAVVGMLLNRAGTSILDAFAVLGIVALTMSAIGMGSVLLRRSAKSETRAHPVKQ</sequence>
<protein>
    <recommendedName>
        <fullName evidence="7">Major facilitator superfamily (MFS) profile domain-containing protein</fullName>
    </recommendedName>
</protein>
<dbReference type="SUPFAM" id="SSF103473">
    <property type="entry name" value="MFS general substrate transporter"/>
    <property type="match status" value="1"/>
</dbReference>
<evidence type="ECO:0000256" key="2">
    <source>
        <dbReference type="ARBA" id="ARBA00022448"/>
    </source>
</evidence>
<feature type="transmembrane region" description="Helical" evidence="6">
    <location>
        <begin position="81"/>
        <end position="103"/>
    </location>
</feature>
<organism evidence="8 9">
    <name type="scientific">Novosphingobium pentaromativorans US6-1</name>
    <dbReference type="NCBI Taxonomy" id="1088721"/>
    <lineage>
        <taxon>Bacteria</taxon>
        <taxon>Pseudomonadati</taxon>
        <taxon>Pseudomonadota</taxon>
        <taxon>Alphaproteobacteria</taxon>
        <taxon>Sphingomonadales</taxon>
        <taxon>Sphingomonadaceae</taxon>
        <taxon>Novosphingobium</taxon>
    </lineage>
</organism>
<feature type="transmembrane region" description="Helical" evidence="6">
    <location>
        <begin position="185"/>
        <end position="204"/>
    </location>
</feature>
<dbReference type="GO" id="GO:0022857">
    <property type="term" value="F:transmembrane transporter activity"/>
    <property type="evidence" value="ECO:0007669"/>
    <property type="project" value="InterPro"/>
</dbReference>
<dbReference type="PANTHER" id="PTHR23506:SF23">
    <property type="entry name" value="GH10249P"/>
    <property type="match status" value="1"/>
</dbReference>
<comment type="subcellular location">
    <subcellularLocation>
        <location evidence="1">Membrane</location>
        <topology evidence="1">Multi-pass membrane protein</topology>
    </subcellularLocation>
</comment>
<feature type="transmembrane region" description="Helical" evidence="6">
    <location>
        <begin position="144"/>
        <end position="164"/>
    </location>
</feature>
<evidence type="ECO:0000259" key="7">
    <source>
        <dbReference type="PROSITE" id="PS50850"/>
    </source>
</evidence>
<evidence type="ECO:0000256" key="1">
    <source>
        <dbReference type="ARBA" id="ARBA00004141"/>
    </source>
</evidence>
<dbReference type="EMBL" id="AGFM01000051">
    <property type="protein sequence ID" value="EHJ59884.1"/>
    <property type="molecule type" value="Genomic_DNA"/>
</dbReference>
<evidence type="ECO:0000256" key="5">
    <source>
        <dbReference type="ARBA" id="ARBA00023136"/>
    </source>
</evidence>
<dbReference type="Gene3D" id="1.20.1250.20">
    <property type="entry name" value="MFS general substrate transporter like domains"/>
    <property type="match status" value="1"/>
</dbReference>
<comment type="caution">
    <text evidence="8">The sequence shown here is derived from an EMBL/GenBank/DDBJ whole genome shotgun (WGS) entry which is preliminary data.</text>
</comment>
<evidence type="ECO:0000313" key="8">
    <source>
        <dbReference type="EMBL" id="EHJ59884.1"/>
    </source>
</evidence>
<dbReference type="PATRIC" id="fig|1088721.3.peg.3090"/>
<keyword evidence="4 6" id="KW-1133">Transmembrane helix</keyword>
<dbReference type="InterPro" id="IPR020846">
    <property type="entry name" value="MFS_dom"/>
</dbReference>
<dbReference type="InterPro" id="IPR050930">
    <property type="entry name" value="MFS_Vesicular_Transporter"/>
</dbReference>
<proteinExistence type="predicted"/>
<evidence type="ECO:0000256" key="4">
    <source>
        <dbReference type="ARBA" id="ARBA00022989"/>
    </source>
</evidence>
<reference evidence="8 9" key="1">
    <citation type="journal article" date="2012" name="J. Bacteriol.">
        <title>Genome sequence of benzo(a)pyrene-degrading bacterium Novosphingobium pentaromativorans US6-1.</title>
        <authorList>
            <person name="Luo Y.R."/>
            <person name="Kang S.G."/>
            <person name="Kim S.J."/>
            <person name="Kim M.R."/>
            <person name="Li N."/>
            <person name="Lee J.H."/>
            <person name="Kwon K.K."/>
        </authorList>
    </citation>
    <scope>NUCLEOTIDE SEQUENCE [LARGE SCALE GENOMIC DNA]</scope>
    <source>
        <strain evidence="8 9">US6-1</strain>
    </source>
</reference>
<gene>
    <name evidence="8" type="ORF">NSU_3134</name>
</gene>
<accession>G6EFL3</accession>
<dbReference type="GO" id="GO:0016020">
    <property type="term" value="C:membrane"/>
    <property type="evidence" value="ECO:0007669"/>
    <property type="project" value="UniProtKB-SubCell"/>
</dbReference>
<keyword evidence="5 6" id="KW-0472">Membrane</keyword>
<dbReference type="InterPro" id="IPR011701">
    <property type="entry name" value="MFS"/>
</dbReference>
<feature type="transmembrane region" description="Helical" evidence="6">
    <location>
        <begin position="224"/>
        <end position="243"/>
    </location>
</feature>
<evidence type="ECO:0000313" key="9">
    <source>
        <dbReference type="Proteomes" id="UP000004030"/>
    </source>
</evidence>